<proteinExistence type="predicted"/>
<evidence type="ECO:0000313" key="3">
    <source>
        <dbReference type="Proteomes" id="UP000020529"/>
    </source>
</evidence>
<gene>
    <name evidence="2" type="ORF">M124_0657</name>
</gene>
<dbReference type="AlphaFoldDB" id="A0A015STK3"/>
<dbReference type="Pfam" id="PF03050">
    <property type="entry name" value="DDE_Tnp_IS66"/>
    <property type="match status" value="1"/>
</dbReference>
<protein>
    <submittedName>
        <fullName evidence="2">Transposase IS66 family protein</fullName>
    </submittedName>
</protein>
<dbReference type="NCBIfam" id="NF033517">
    <property type="entry name" value="transpos_IS66"/>
    <property type="match status" value="1"/>
</dbReference>
<reference evidence="2 3" key="1">
    <citation type="submission" date="2014-02" db="EMBL/GenBank/DDBJ databases">
        <authorList>
            <person name="Sears C."/>
            <person name="Carroll K."/>
            <person name="Sack B.R."/>
            <person name="Qadri F."/>
            <person name="Myers L.L."/>
            <person name="Chung G.-T."/>
            <person name="Escheverria P."/>
            <person name="Fraser C.M."/>
            <person name="Sadzewicz L."/>
            <person name="Shefchek K.A."/>
            <person name="Tallon L."/>
            <person name="Das S.P."/>
            <person name="Daugherty S."/>
            <person name="Mongodin E.F."/>
        </authorList>
    </citation>
    <scope>NUCLEOTIDE SEQUENCE [LARGE SCALE GENOMIC DNA]</scope>
    <source>
        <strain evidence="3">3988T(B)14</strain>
    </source>
</reference>
<sequence length="373" mass="42920">MSADNTVCHNSDIGRLPAGVVIIKLPFSGHPEIIDVVSGTHASGSFLAYLAFNKYVLDTPLYREMYRLSGESMRVSRMSLTNWLEKDSIHFRGLVTYLKNTCLEKDSIVNCDETWCRVKREGCYKKKYIWCLVNRLSKVVIYCYEDASRGQDALEHILGDSQVKALQSDGYNVYMYLDDHMVDIEHLCCMVHARAKFQYALEQGGDKDAAFILELIGELYKLEREYEEGKLSPEQIRLCRNDLKSKEIIIKLRGKLDALLSDDHPPRGDLMEKAISYMNTFWTQLFAYLNDGSYSIDNSIAERFIRPLAGERKNSSFFGSDRMARVSAMYHTIISTYKMQGVAVLDYFKRFFSEIVKGRRDYEHLLPLTIGLN</sequence>
<dbReference type="PANTHER" id="PTHR33678">
    <property type="entry name" value="BLL1576 PROTEIN"/>
    <property type="match status" value="1"/>
</dbReference>
<organism evidence="2 3">
    <name type="scientific">Bacteroides fragilis str. 3988T(B)14</name>
    <dbReference type="NCBI Taxonomy" id="1339315"/>
    <lineage>
        <taxon>Bacteria</taxon>
        <taxon>Pseudomonadati</taxon>
        <taxon>Bacteroidota</taxon>
        <taxon>Bacteroidia</taxon>
        <taxon>Bacteroidales</taxon>
        <taxon>Bacteroidaceae</taxon>
        <taxon>Bacteroides</taxon>
    </lineage>
</organism>
<dbReference type="InterPro" id="IPR052344">
    <property type="entry name" value="Transposase-related"/>
</dbReference>
<dbReference type="PATRIC" id="fig|1339315.3.peg.1459"/>
<dbReference type="Proteomes" id="UP000020529">
    <property type="component" value="Unassembled WGS sequence"/>
</dbReference>
<accession>A0A015STK3</accession>
<feature type="domain" description="Transposase IS66 central" evidence="1">
    <location>
        <begin position="41"/>
        <end position="325"/>
    </location>
</feature>
<evidence type="ECO:0000313" key="2">
    <source>
        <dbReference type="EMBL" id="EXY75514.1"/>
    </source>
</evidence>
<dbReference type="PANTHER" id="PTHR33678:SF2">
    <property type="match status" value="1"/>
</dbReference>
<evidence type="ECO:0000259" key="1">
    <source>
        <dbReference type="Pfam" id="PF03050"/>
    </source>
</evidence>
<dbReference type="InterPro" id="IPR004291">
    <property type="entry name" value="Transposase_IS66_central"/>
</dbReference>
<name>A0A015STK3_BACFG</name>
<comment type="caution">
    <text evidence="2">The sequence shown here is derived from an EMBL/GenBank/DDBJ whole genome shotgun (WGS) entry which is preliminary data.</text>
</comment>
<dbReference type="EMBL" id="JGCY01000236">
    <property type="protein sequence ID" value="EXY75514.1"/>
    <property type="molecule type" value="Genomic_DNA"/>
</dbReference>